<evidence type="ECO:0000256" key="10">
    <source>
        <dbReference type="ARBA" id="ARBA00023136"/>
    </source>
</evidence>
<comment type="cofactor">
    <cofactor evidence="1">
        <name>Zn(2+)</name>
        <dbReference type="ChEBI" id="CHEBI:29105"/>
    </cofactor>
</comment>
<dbReference type="CDD" id="cd07328">
    <property type="entry name" value="M48_Ste24p_like"/>
    <property type="match status" value="1"/>
</dbReference>
<protein>
    <submittedName>
        <fullName evidence="13">M48 family metalloprotease</fullName>
    </submittedName>
</protein>
<keyword evidence="5" id="KW-0479">Metal-binding</keyword>
<organism evidence="13 14">
    <name type="scientific">Algoriphagus aestuariicola</name>
    <dbReference type="NCBI Taxonomy" id="1852016"/>
    <lineage>
        <taxon>Bacteria</taxon>
        <taxon>Pseudomonadati</taxon>
        <taxon>Bacteroidota</taxon>
        <taxon>Cytophagia</taxon>
        <taxon>Cytophagales</taxon>
        <taxon>Cyclobacteriaceae</taxon>
        <taxon>Algoriphagus</taxon>
    </lineage>
</organism>
<evidence type="ECO:0000256" key="3">
    <source>
        <dbReference type="ARBA" id="ARBA00022670"/>
    </source>
</evidence>
<keyword evidence="7" id="KW-0862">Zinc</keyword>
<dbReference type="Pfam" id="PF01435">
    <property type="entry name" value="Peptidase_M48"/>
    <property type="match status" value="1"/>
</dbReference>
<dbReference type="RefSeq" id="WP_206570619.1">
    <property type="nucleotide sequence ID" value="NZ_JAFKCW010000004.1"/>
</dbReference>
<evidence type="ECO:0000256" key="7">
    <source>
        <dbReference type="ARBA" id="ARBA00022833"/>
    </source>
</evidence>
<dbReference type="PANTHER" id="PTHR43221">
    <property type="entry name" value="PROTEASE HTPX"/>
    <property type="match status" value="1"/>
</dbReference>
<reference evidence="13 14" key="1">
    <citation type="submission" date="2021-03" db="EMBL/GenBank/DDBJ databases">
        <title>novel species isolated from a fishpond in China.</title>
        <authorList>
            <person name="Lu H."/>
            <person name="Cai Z."/>
        </authorList>
    </citation>
    <scope>NUCLEOTIDE SEQUENCE [LARGE SCALE GENOMIC DNA]</scope>
    <source>
        <strain evidence="13 14">JCM 31546</strain>
    </source>
</reference>
<keyword evidence="14" id="KW-1185">Reference proteome</keyword>
<keyword evidence="4 11" id="KW-0812">Transmembrane</keyword>
<keyword evidence="6" id="KW-0378">Hydrolase</keyword>
<keyword evidence="3" id="KW-0645">Protease</keyword>
<evidence type="ECO:0000256" key="8">
    <source>
        <dbReference type="ARBA" id="ARBA00022989"/>
    </source>
</evidence>
<dbReference type="InterPro" id="IPR001915">
    <property type="entry name" value="Peptidase_M48"/>
</dbReference>
<feature type="transmembrane region" description="Helical" evidence="11">
    <location>
        <begin position="58"/>
        <end position="83"/>
    </location>
</feature>
<evidence type="ECO:0000313" key="14">
    <source>
        <dbReference type="Proteomes" id="UP000664698"/>
    </source>
</evidence>
<evidence type="ECO:0000256" key="2">
    <source>
        <dbReference type="ARBA" id="ARBA00022475"/>
    </source>
</evidence>
<evidence type="ECO:0000256" key="5">
    <source>
        <dbReference type="ARBA" id="ARBA00022723"/>
    </source>
</evidence>
<keyword evidence="10 11" id="KW-0472">Membrane</keyword>
<evidence type="ECO:0000256" key="4">
    <source>
        <dbReference type="ARBA" id="ARBA00022692"/>
    </source>
</evidence>
<comment type="caution">
    <text evidence="13">The sequence shown here is derived from an EMBL/GenBank/DDBJ whole genome shotgun (WGS) entry which is preliminary data.</text>
</comment>
<dbReference type="Gene3D" id="3.30.2010.10">
    <property type="entry name" value="Metalloproteases ('zincins'), catalytic domain"/>
    <property type="match status" value="1"/>
</dbReference>
<keyword evidence="8 11" id="KW-1133">Transmembrane helix</keyword>
<dbReference type="InterPro" id="IPR050083">
    <property type="entry name" value="HtpX_protease"/>
</dbReference>
<accession>A0ABS3BY08</accession>
<proteinExistence type="predicted"/>
<feature type="transmembrane region" description="Helical" evidence="11">
    <location>
        <begin position="20"/>
        <end position="52"/>
    </location>
</feature>
<dbReference type="Proteomes" id="UP000664698">
    <property type="component" value="Unassembled WGS sequence"/>
</dbReference>
<sequence>MEKVNVQLSPEFRTQTVKAVTAIGLFVFTYFVLFLLALGLTALCIMGGILLISIKVAIITIGLGLGLASLGVLILIFLVKFLFKSHKTDRSHLLEITQADEPLLFAMIEDIVAKAGTSFPKKVYLSYDVNAAVFYDSNFWSMFFPVKKNLQIGIGLVNSVTQAELKAILAHEFGHFSQRSMKVGSYVYQVNQVLINMLYENDSFDQLAAKWANITGYFHIFVVVAVKIIKGIQWILRKMYELVNREYLGLSREMEFHADEVAAHITGFQPLKTSLLRLSFANYALDSVFDFYNGKVSENLGTQNLFADYQMAMNILAKENGLDLENSLPKVTEVELSRYNKSKLVIKDQWASHPSTEDRVARLEKSGITVEGLSSEPAGALFLKIADYHKTFTEQLFSTVNYQGEPTQLLADQFSEAFEKDLVRNSFPKIFNGYYDNKNPVFFAPEETSSGFEEMSDLFSDEKEDWIYTAQALENDIRTLNQIHSGMLKVKSFDYDGIKYKPKQSIGLAKKLRQEADALNAEIRENDRAILGYFYGVERMKESKLADYLQTYFSYDNFYAEQIKVYDEISQGLVFVNQSTPFDVIRLNFLNLKPLELTLKTGIRAILEDPAFANELDTDMKANFELYINHDWVYFGNEKYFDEKLAYLFQAKEDFGRLLSRGYFLRKKELLEYWAGLVKLDLESLPNGSPGSYEVDSQN</sequence>
<dbReference type="PANTHER" id="PTHR43221:SF2">
    <property type="entry name" value="PROTEASE HTPX HOMOLOG"/>
    <property type="match status" value="1"/>
</dbReference>
<name>A0ABS3BY08_9BACT</name>
<keyword evidence="9 13" id="KW-0482">Metalloprotease</keyword>
<evidence type="ECO:0000313" key="13">
    <source>
        <dbReference type="EMBL" id="MBN7802604.1"/>
    </source>
</evidence>
<feature type="domain" description="Peptidase M48" evidence="12">
    <location>
        <begin position="105"/>
        <end position="365"/>
    </location>
</feature>
<evidence type="ECO:0000256" key="11">
    <source>
        <dbReference type="SAM" id="Phobius"/>
    </source>
</evidence>
<evidence type="ECO:0000259" key="12">
    <source>
        <dbReference type="Pfam" id="PF01435"/>
    </source>
</evidence>
<dbReference type="EMBL" id="JAFKCW010000004">
    <property type="protein sequence ID" value="MBN7802604.1"/>
    <property type="molecule type" value="Genomic_DNA"/>
</dbReference>
<evidence type="ECO:0000256" key="9">
    <source>
        <dbReference type="ARBA" id="ARBA00023049"/>
    </source>
</evidence>
<feature type="transmembrane region" description="Helical" evidence="11">
    <location>
        <begin position="211"/>
        <end position="229"/>
    </location>
</feature>
<gene>
    <name evidence="13" type="ORF">J0A67_17140</name>
</gene>
<keyword evidence="2" id="KW-1003">Cell membrane</keyword>
<evidence type="ECO:0000256" key="1">
    <source>
        <dbReference type="ARBA" id="ARBA00001947"/>
    </source>
</evidence>
<dbReference type="GO" id="GO:0008237">
    <property type="term" value="F:metallopeptidase activity"/>
    <property type="evidence" value="ECO:0007669"/>
    <property type="project" value="UniProtKB-KW"/>
</dbReference>
<evidence type="ECO:0000256" key="6">
    <source>
        <dbReference type="ARBA" id="ARBA00022801"/>
    </source>
</evidence>